<feature type="region of interest" description="Disordered" evidence="1">
    <location>
        <begin position="37"/>
        <end position="86"/>
    </location>
</feature>
<organism evidence="2 3">
    <name type="scientific">Chryseobacterium gilvum</name>
    <dbReference type="NCBI Taxonomy" id="2976534"/>
    <lineage>
        <taxon>Bacteria</taxon>
        <taxon>Pseudomonadati</taxon>
        <taxon>Bacteroidota</taxon>
        <taxon>Flavobacteriia</taxon>
        <taxon>Flavobacteriales</taxon>
        <taxon>Weeksellaceae</taxon>
        <taxon>Chryseobacterium group</taxon>
        <taxon>Chryseobacterium</taxon>
    </lineage>
</organism>
<dbReference type="Proteomes" id="UP001208114">
    <property type="component" value="Unassembled WGS sequence"/>
</dbReference>
<reference evidence="3" key="1">
    <citation type="submission" date="2023-07" db="EMBL/GenBank/DDBJ databases">
        <title>Chryseobacterium sp. GMJ5 Genome sequencing and assembly.</title>
        <authorList>
            <person name="Jung Y."/>
        </authorList>
    </citation>
    <scope>NUCLEOTIDE SEQUENCE [LARGE SCALE GENOMIC DNA]</scope>
    <source>
        <strain evidence="3">GMJ5</strain>
    </source>
</reference>
<proteinExistence type="predicted"/>
<evidence type="ECO:0008006" key="4">
    <source>
        <dbReference type="Google" id="ProtNLM"/>
    </source>
</evidence>
<evidence type="ECO:0000313" key="2">
    <source>
        <dbReference type="EMBL" id="MCU7613789.1"/>
    </source>
</evidence>
<comment type="caution">
    <text evidence="2">The sequence shown here is derived from an EMBL/GenBank/DDBJ whole genome shotgun (WGS) entry which is preliminary data.</text>
</comment>
<gene>
    <name evidence="2" type="ORF">N0B16_05000</name>
</gene>
<dbReference type="RefSeq" id="WP_262989631.1">
    <property type="nucleotide sequence ID" value="NZ_JAOTEN010000001.1"/>
</dbReference>
<dbReference type="PROSITE" id="PS51257">
    <property type="entry name" value="PROKAR_LIPOPROTEIN"/>
    <property type="match status" value="1"/>
</dbReference>
<keyword evidence="3" id="KW-1185">Reference proteome</keyword>
<accession>A0ABT2VXG4</accession>
<evidence type="ECO:0000313" key="3">
    <source>
        <dbReference type="Proteomes" id="UP001208114"/>
    </source>
</evidence>
<feature type="compositionally biased region" description="Basic and acidic residues" evidence="1">
    <location>
        <begin position="37"/>
        <end position="70"/>
    </location>
</feature>
<sequence length="86" mass="9281">MKKLMICLAVASIAVSCKKIQAGGNKQVIKLEEGVERYSDDEQTSGKEEDLAVEHKGDDHAMPLKAESPKADSIAAKNADSITTRH</sequence>
<evidence type="ECO:0000256" key="1">
    <source>
        <dbReference type="SAM" id="MobiDB-lite"/>
    </source>
</evidence>
<dbReference type="EMBL" id="JAOTEN010000001">
    <property type="protein sequence ID" value="MCU7613789.1"/>
    <property type="molecule type" value="Genomic_DNA"/>
</dbReference>
<protein>
    <recommendedName>
        <fullName evidence="4">Lipoprotein</fullName>
    </recommendedName>
</protein>
<name>A0ABT2VXG4_9FLAO</name>